<dbReference type="Pfam" id="PF17932">
    <property type="entry name" value="TetR_C_24"/>
    <property type="match status" value="1"/>
</dbReference>
<dbReference type="PANTHER" id="PTHR30055:SF234">
    <property type="entry name" value="HTH-TYPE TRANSCRIPTIONAL REGULATOR BETI"/>
    <property type="match status" value="1"/>
</dbReference>
<dbReference type="RefSeq" id="WP_269331457.1">
    <property type="nucleotide sequence ID" value="NZ_JAMZFT010000001.1"/>
</dbReference>
<reference evidence="6" key="1">
    <citation type="submission" date="2022-06" db="EMBL/GenBank/DDBJ databases">
        <title>Isolation and Genomics of Futiania mangrovii gen. nov., sp. nov., a Rare and Metabolically-versatile member in the Class Alphaproteobacteria.</title>
        <authorList>
            <person name="Liu L."/>
            <person name="Huang W.-C."/>
            <person name="Pan J."/>
            <person name="Li J."/>
            <person name="Huang Y."/>
            <person name="Du H."/>
            <person name="Liu Y."/>
            <person name="Li M."/>
        </authorList>
    </citation>
    <scope>NUCLEOTIDE SEQUENCE</scope>
    <source>
        <strain evidence="6">FT118</strain>
    </source>
</reference>
<dbReference type="EMBL" id="JAMZFT010000001">
    <property type="protein sequence ID" value="MCP1335514.1"/>
    <property type="molecule type" value="Genomic_DNA"/>
</dbReference>
<dbReference type="InterPro" id="IPR001647">
    <property type="entry name" value="HTH_TetR"/>
</dbReference>
<keyword evidence="2 4" id="KW-0238">DNA-binding</keyword>
<gene>
    <name evidence="6" type="ORF">NJQ99_03740</name>
</gene>
<evidence type="ECO:0000256" key="1">
    <source>
        <dbReference type="ARBA" id="ARBA00023015"/>
    </source>
</evidence>
<dbReference type="InterPro" id="IPR036271">
    <property type="entry name" value="Tet_transcr_reg_TetR-rel_C_sf"/>
</dbReference>
<evidence type="ECO:0000256" key="4">
    <source>
        <dbReference type="PROSITE-ProRule" id="PRU00335"/>
    </source>
</evidence>
<dbReference type="InterPro" id="IPR050109">
    <property type="entry name" value="HTH-type_TetR-like_transc_reg"/>
</dbReference>
<keyword evidence="1" id="KW-0805">Transcription regulation</keyword>
<accession>A0A9J6PHE7</accession>
<dbReference type="SUPFAM" id="SSF46689">
    <property type="entry name" value="Homeodomain-like"/>
    <property type="match status" value="1"/>
</dbReference>
<dbReference type="InterPro" id="IPR009057">
    <property type="entry name" value="Homeodomain-like_sf"/>
</dbReference>
<evidence type="ECO:0000259" key="5">
    <source>
        <dbReference type="PROSITE" id="PS50977"/>
    </source>
</evidence>
<organism evidence="6 7">
    <name type="scientific">Futiania mangrovi</name>
    <dbReference type="NCBI Taxonomy" id="2959716"/>
    <lineage>
        <taxon>Bacteria</taxon>
        <taxon>Pseudomonadati</taxon>
        <taxon>Pseudomonadota</taxon>
        <taxon>Alphaproteobacteria</taxon>
        <taxon>Futianiales</taxon>
        <taxon>Futianiaceae</taxon>
        <taxon>Futiania</taxon>
    </lineage>
</organism>
<dbReference type="InterPro" id="IPR041490">
    <property type="entry name" value="KstR2_TetR_C"/>
</dbReference>
<evidence type="ECO:0000256" key="2">
    <source>
        <dbReference type="ARBA" id="ARBA00023125"/>
    </source>
</evidence>
<dbReference type="SUPFAM" id="SSF48498">
    <property type="entry name" value="Tetracyclin repressor-like, C-terminal domain"/>
    <property type="match status" value="1"/>
</dbReference>
<dbReference type="GO" id="GO:0003700">
    <property type="term" value="F:DNA-binding transcription factor activity"/>
    <property type="evidence" value="ECO:0007669"/>
    <property type="project" value="TreeGrafter"/>
</dbReference>
<comment type="caution">
    <text evidence="6">The sequence shown here is derived from an EMBL/GenBank/DDBJ whole genome shotgun (WGS) entry which is preliminary data.</text>
</comment>
<evidence type="ECO:0000256" key="3">
    <source>
        <dbReference type="ARBA" id="ARBA00023163"/>
    </source>
</evidence>
<proteinExistence type="predicted"/>
<evidence type="ECO:0000313" key="6">
    <source>
        <dbReference type="EMBL" id="MCP1335514.1"/>
    </source>
</evidence>
<feature type="domain" description="HTH tetR-type" evidence="5">
    <location>
        <begin position="21"/>
        <end position="81"/>
    </location>
</feature>
<dbReference type="GO" id="GO:0000976">
    <property type="term" value="F:transcription cis-regulatory region binding"/>
    <property type="evidence" value="ECO:0007669"/>
    <property type="project" value="TreeGrafter"/>
</dbReference>
<dbReference type="Pfam" id="PF00440">
    <property type="entry name" value="TetR_N"/>
    <property type="match status" value="1"/>
</dbReference>
<dbReference type="Gene3D" id="1.10.357.10">
    <property type="entry name" value="Tetracycline Repressor, domain 2"/>
    <property type="match status" value="1"/>
</dbReference>
<dbReference type="AlphaFoldDB" id="A0A9J6PHE7"/>
<dbReference type="PANTHER" id="PTHR30055">
    <property type="entry name" value="HTH-TYPE TRANSCRIPTIONAL REGULATOR RUTR"/>
    <property type="match status" value="1"/>
</dbReference>
<feature type="DNA-binding region" description="H-T-H motif" evidence="4">
    <location>
        <begin position="44"/>
        <end position="63"/>
    </location>
</feature>
<dbReference type="Proteomes" id="UP001055804">
    <property type="component" value="Unassembled WGS sequence"/>
</dbReference>
<evidence type="ECO:0000313" key="7">
    <source>
        <dbReference type="Proteomes" id="UP001055804"/>
    </source>
</evidence>
<sequence>MSMRQVTPAPGKASGTPKKADVTRVQILLAAAQLFSQKGYAETTLRQVAEKVSLKPASVYYHFESKEQILEEVLNAGIVYIKTSVETALAGVPADAAFRDRFNAAVRAHLRVMLDHRDEAGTYIRVYSNLPPIAKFRSRKARQEYTNIWRALLEDAQARGDIAQDVDLGLFLPFILGAMNRAAEWYTPKRGTIPQLADLITRLVCDGAAPRRAAL</sequence>
<name>A0A9J6PHE7_9PROT</name>
<protein>
    <submittedName>
        <fullName evidence="6">TetR/AcrR family transcriptional regulator</fullName>
    </submittedName>
</protein>
<dbReference type="Gene3D" id="1.10.10.60">
    <property type="entry name" value="Homeodomain-like"/>
    <property type="match status" value="1"/>
</dbReference>
<dbReference type="PROSITE" id="PS50977">
    <property type="entry name" value="HTH_TETR_2"/>
    <property type="match status" value="1"/>
</dbReference>
<keyword evidence="3" id="KW-0804">Transcription</keyword>
<dbReference type="PRINTS" id="PR00455">
    <property type="entry name" value="HTHTETR"/>
</dbReference>
<keyword evidence="7" id="KW-1185">Reference proteome</keyword>